<dbReference type="AlphaFoldDB" id="A0A4R7D577"/>
<protein>
    <submittedName>
        <fullName evidence="1">Uncharacterized protein</fullName>
    </submittedName>
</protein>
<accession>A0A4R7D577</accession>
<sequence>MYHHLFETLNEIIITKRNLYFSDVKTRRARPIVMRESAPNQNPVDVPGQTKIAYQKLQAVANGNGSVVLFMEKRIIF</sequence>
<gene>
    <name evidence="1" type="ORF">B0I21_103366</name>
</gene>
<evidence type="ECO:0000313" key="1">
    <source>
        <dbReference type="EMBL" id="TDS14865.1"/>
    </source>
</evidence>
<keyword evidence="2" id="KW-1185">Reference proteome</keyword>
<organism evidence="1 2">
    <name type="scientific">Sphingobacterium paludis</name>
    <dbReference type="NCBI Taxonomy" id="1476465"/>
    <lineage>
        <taxon>Bacteria</taxon>
        <taxon>Pseudomonadati</taxon>
        <taxon>Bacteroidota</taxon>
        <taxon>Sphingobacteriia</taxon>
        <taxon>Sphingobacteriales</taxon>
        <taxon>Sphingobacteriaceae</taxon>
        <taxon>Sphingobacterium</taxon>
    </lineage>
</organism>
<reference evidence="1 2" key="1">
    <citation type="submission" date="2019-03" db="EMBL/GenBank/DDBJ databases">
        <title>Genomic Encyclopedia of Type Strains, Phase III (KMG-III): the genomes of soil and plant-associated and newly described type strains.</title>
        <authorList>
            <person name="Whitman W."/>
        </authorList>
    </citation>
    <scope>NUCLEOTIDE SEQUENCE [LARGE SCALE GENOMIC DNA]</scope>
    <source>
        <strain evidence="1 2">CGMCC 1.12801</strain>
    </source>
</reference>
<evidence type="ECO:0000313" key="2">
    <source>
        <dbReference type="Proteomes" id="UP000294752"/>
    </source>
</evidence>
<comment type="caution">
    <text evidence="1">The sequence shown here is derived from an EMBL/GenBank/DDBJ whole genome shotgun (WGS) entry which is preliminary data.</text>
</comment>
<name>A0A4R7D577_9SPHI</name>
<proteinExistence type="predicted"/>
<dbReference type="Proteomes" id="UP000294752">
    <property type="component" value="Unassembled WGS sequence"/>
</dbReference>
<dbReference type="EMBL" id="SNZV01000003">
    <property type="protein sequence ID" value="TDS14865.1"/>
    <property type="molecule type" value="Genomic_DNA"/>
</dbReference>